<dbReference type="InterPro" id="IPR024752">
    <property type="entry name" value="Myb/SANT-like_dom"/>
</dbReference>
<feature type="non-terminal residue" evidence="2">
    <location>
        <position position="148"/>
    </location>
</feature>
<evidence type="ECO:0000259" key="1">
    <source>
        <dbReference type="Pfam" id="PF12776"/>
    </source>
</evidence>
<evidence type="ECO:0000313" key="3">
    <source>
        <dbReference type="Proteomes" id="UP000554482"/>
    </source>
</evidence>
<dbReference type="PANTHER" id="PTHR46929">
    <property type="entry name" value="EXPRESSED PROTEIN"/>
    <property type="match status" value="1"/>
</dbReference>
<proteinExistence type="predicted"/>
<sequence length="148" mass="17109">AENDCESSLKIDDRKGQLRWNTILDNVLLDVLGEAAREGKKTGKKWDTTVWNNLLATLSNKANETVRSTHVDNRIRQMRNEFNNFVELKKKSGLSYDPAKQTIIASNEYWKELLSNPKDNKRFKAFKDRGLKWDYEKLSLVIGNAYAT</sequence>
<reference evidence="2 3" key="1">
    <citation type="submission" date="2020-06" db="EMBL/GenBank/DDBJ databases">
        <title>Transcriptomic and genomic resources for Thalictrum thalictroides and T. hernandezii: Facilitating candidate gene discovery in an emerging model plant lineage.</title>
        <authorList>
            <person name="Arias T."/>
            <person name="Riano-Pachon D.M."/>
            <person name="Di Stilio V.S."/>
        </authorList>
    </citation>
    <scope>NUCLEOTIDE SEQUENCE [LARGE SCALE GENOMIC DNA]</scope>
    <source>
        <strain evidence="3">cv. WT478/WT964</strain>
        <tissue evidence="2">Leaves</tissue>
    </source>
</reference>
<organism evidence="2 3">
    <name type="scientific">Thalictrum thalictroides</name>
    <name type="common">Rue-anemone</name>
    <name type="synonym">Anemone thalictroides</name>
    <dbReference type="NCBI Taxonomy" id="46969"/>
    <lineage>
        <taxon>Eukaryota</taxon>
        <taxon>Viridiplantae</taxon>
        <taxon>Streptophyta</taxon>
        <taxon>Embryophyta</taxon>
        <taxon>Tracheophyta</taxon>
        <taxon>Spermatophyta</taxon>
        <taxon>Magnoliopsida</taxon>
        <taxon>Ranunculales</taxon>
        <taxon>Ranunculaceae</taxon>
        <taxon>Thalictroideae</taxon>
        <taxon>Thalictrum</taxon>
    </lineage>
</organism>
<evidence type="ECO:0000313" key="2">
    <source>
        <dbReference type="EMBL" id="KAF5191578.1"/>
    </source>
</evidence>
<comment type="caution">
    <text evidence="2">The sequence shown here is derived from an EMBL/GenBank/DDBJ whole genome shotgun (WGS) entry which is preliminary data.</text>
</comment>
<feature type="domain" description="Myb/SANT-like" evidence="1">
    <location>
        <begin position="19"/>
        <end position="112"/>
    </location>
</feature>
<dbReference type="EMBL" id="JABWDY010022658">
    <property type="protein sequence ID" value="KAF5191578.1"/>
    <property type="molecule type" value="Genomic_DNA"/>
</dbReference>
<gene>
    <name evidence="2" type="ORF">FRX31_018835</name>
</gene>
<accession>A0A7J6W450</accession>
<dbReference type="PANTHER" id="PTHR46929:SF3">
    <property type="entry name" value="MYB_SANT-LIKE DOMAIN-CONTAINING PROTEIN"/>
    <property type="match status" value="1"/>
</dbReference>
<keyword evidence="3" id="KW-1185">Reference proteome</keyword>
<dbReference type="OrthoDB" id="1730132at2759"/>
<protein>
    <recommendedName>
        <fullName evidence="1">Myb/SANT-like domain-containing protein</fullName>
    </recommendedName>
</protein>
<name>A0A7J6W450_THATH</name>
<dbReference type="AlphaFoldDB" id="A0A7J6W450"/>
<feature type="non-terminal residue" evidence="2">
    <location>
        <position position="1"/>
    </location>
</feature>
<dbReference type="Proteomes" id="UP000554482">
    <property type="component" value="Unassembled WGS sequence"/>
</dbReference>
<dbReference type="Pfam" id="PF12776">
    <property type="entry name" value="Myb_DNA-bind_3"/>
    <property type="match status" value="1"/>
</dbReference>